<dbReference type="Proteomes" id="UP000222366">
    <property type="component" value="Unassembled WGS sequence"/>
</dbReference>
<dbReference type="Pfam" id="PF00126">
    <property type="entry name" value="HTH_1"/>
    <property type="match status" value="1"/>
</dbReference>
<dbReference type="InterPro" id="IPR000847">
    <property type="entry name" value="LysR_HTH_N"/>
</dbReference>
<dbReference type="Gene3D" id="1.10.10.10">
    <property type="entry name" value="Winged helix-like DNA-binding domain superfamily/Winged helix DNA-binding domain"/>
    <property type="match status" value="1"/>
</dbReference>
<keyword evidence="7" id="KW-1185">Reference proteome</keyword>
<dbReference type="PANTHER" id="PTHR30126:SF6">
    <property type="entry name" value="HTH-TYPE TRANSCRIPTIONAL REGULATOR CYSB-RELATED"/>
    <property type="match status" value="1"/>
</dbReference>
<evidence type="ECO:0000256" key="2">
    <source>
        <dbReference type="ARBA" id="ARBA00023015"/>
    </source>
</evidence>
<keyword evidence="4" id="KW-0804">Transcription</keyword>
<gene>
    <name evidence="6" type="ORF">Xsto_03538</name>
</gene>
<evidence type="ECO:0000256" key="3">
    <source>
        <dbReference type="ARBA" id="ARBA00023125"/>
    </source>
</evidence>
<evidence type="ECO:0000313" key="6">
    <source>
        <dbReference type="EMBL" id="PHM63902.1"/>
    </source>
</evidence>
<dbReference type="PRINTS" id="PR00039">
    <property type="entry name" value="HTHLYSR"/>
</dbReference>
<dbReference type="PROSITE" id="PS50931">
    <property type="entry name" value="HTH_LYSR"/>
    <property type="match status" value="1"/>
</dbReference>
<dbReference type="PANTHER" id="PTHR30126">
    <property type="entry name" value="HTH-TYPE TRANSCRIPTIONAL REGULATOR"/>
    <property type="match status" value="1"/>
</dbReference>
<dbReference type="InterPro" id="IPR036388">
    <property type="entry name" value="WH-like_DNA-bd_sf"/>
</dbReference>
<keyword evidence="2" id="KW-0805">Transcription regulation</keyword>
<keyword evidence="3" id="KW-0238">DNA-binding</keyword>
<accession>A0A2D0KKH4</accession>
<comment type="caution">
    <text evidence="6">The sequence shown here is derived from an EMBL/GenBank/DDBJ whole genome shotgun (WGS) entry which is preliminary data.</text>
</comment>
<dbReference type="AlphaFoldDB" id="A0A2D0KKH4"/>
<protein>
    <submittedName>
        <fullName evidence="6">LysR family transcriptional regulator</fullName>
    </submittedName>
</protein>
<organism evidence="6 7">
    <name type="scientific">Xenorhabdus stockiae</name>
    <dbReference type="NCBI Taxonomy" id="351614"/>
    <lineage>
        <taxon>Bacteria</taxon>
        <taxon>Pseudomonadati</taxon>
        <taxon>Pseudomonadota</taxon>
        <taxon>Gammaproteobacteria</taxon>
        <taxon>Enterobacterales</taxon>
        <taxon>Morganellaceae</taxon>
        <taxon>Xenorhabdus</taxon>
    </lineage>
</organism>
<dbReference type="SUPFAM" id="SSF53850">
    <property type="entry name" value="Periplasmic binding protein-like II"/>
    <property type="match status" value="1"/>
</dbReference>
<reference evidence="6 7" key="1">
    <citation type="journal article" date="2017" name="Nat. Microbiol.">
        <title>Natural product diversity associated with the nematode symbionts Photorhabdus and Xenorhabdus.</title>
        <authorList>
            <person name="Tobias N.J."/>
            <person name="Wolff H."/>
            <person name="Djahanschiri B."/>
            <person name="Grundmann F."/>
            <person name="Kronenwerth M."/>
            <person name="Shi Y.M."/>
            <person name="Simonyi S."/>
            <person name="Grun P."/>
            <person name="Shapiro-Ilan D."/>
            <person name="Pidot S.J."/>
            <person name="Stinear T.P."/>
            <person name="Ebersberger I."/>
            <person name="Bode H.B."/>
        </authorList>
    </citation>
    <scope>NUCLEOTIDE SEQUENCE [LARGE SCALE GENOMIC DNA]</scope>
    <source>
        <strain evidence="6 7">DSM 17904</strain>
    </source>
</reference>
<dbReference type="GO" id="GO:0019344">
    <property type="term" value="P:cysteine biosynthetic process"/>
    <property type="evidence" value="ECO:0007669"/>
    <property type="project" value="TreeGrafter"/>
</dbReference>
<dbReference type="Pfam" id="PF03466">
    <property type="entry name" value="LysR_substrate"/>
    <property type="match status" value="1"/>
</dbReference>
<dbReference type="EMBL" id="NJAJ01000043">
    <property type="protein sequence ID" value="PHM63902.1"/>
    <property type="molecule type" value="Genomic_DNA"/>
</dbReference>
<dbReference type="GO" id="GO:0000976">
    <property type="term" value="F:transcription cis-regulatory region binding"/>
    <property type="evidence" value="ECO:0007669"/>
    <property type="project" value="TreeGrafter"/>
</dbReference>
<dbReference type="InterPro" id="IPR036390">
    <property type="entry name" value="WH_DNA-bd_sf"/>
</dbReference>
<feature type="domain" description="HTH lysR-type" evidence="5">
    <location>
        <begin position="11"/>
        <end position="69"/>
    </location>
</feature>
<dbReference type="InterPro" id="IPR005119">
    <property type="entry name" value="LysR_subst-bd"/>
</dbReference>
<dbReference type="SUPFAM" id="SSF46785">
    <property type="entry name" value="Winged helix' DNA-binding domain"/>
    <property type="match status" value="1"/>
</dbReference>
<dbReference type="Gene3D" id="3.40.190.10">
    <property type="entry name" value="Periplasmic binding protein-like II"/>
    <property type="match status" value="2"/>
</dbReference>
<dbReference type="NCBIfam" id="NF009324">
    <property type="entry name" value="PRK12679.1"/>
    <property type="match status" value="1"/>
</dbReference>
<dbReference type="CDD" id="cd08413">
    <property type="entry name" value="PBP2_CysB_like"/>
    <property type="match status" value="1"/>
</dbReference>
<evidence type="ECO:0000256" key="4">
    <source>
        <dbReference type="ARBA" id="ARBA00023163"/>
    </source>
</evidence>
<sequence length="329" mass="37409">MKYFSDNLGAMNFQQLRIIREAERCHFNLTEVAKVLYTSQSGISRHIRELEEELGVELFIRHGKRFLGLTEPGKEMLTIARRILNDADKAQRLAEHFTGQHQGVLTIATTHTQACYSLPRVIKVFREIYPGIRLVLNQGSPAEIMKMLLNGEADIGIASEMLTQNSNITAFPWFDWHHSLLVPAEHELVWNPDITLEQLATYPLVTYRYGIAGRSQIDKAFHNARLNPDIVLSAQDSDVVKTYVKLGLGIGIVAETASQHNLDPNLVTLKARHLFSPNTVWMAVKHGQLQRDYLWEFIQLCNPDLSLDKIKNSVIAGNKNIPTWLDFEI</sequence>
<evidence type="ECO:0000313" key="7">
    <source>
        <dbReference type="Proteomes" id="UP000222366"/>
    </source>
</evidence>
<name>A0A2D0KKH4_9GAMM</name>
<evidence type="ECO:0000259" key="5">
    <source>
        <dbReference type="PROSITE" id="PS50931"/>
    </source>
</evidence>
<comment type="similarity">
    <text evidence="1">Belongs to the LysR transcriptional regulatory family.</text>
</comment>
<dbReference type="InterPro" id="IPR037423">
    <property type="entry name" value="CysB_PBP2"/>
</dbReference>
<dbReference type="GO" id="GO:0003700">
    <property type="term" value="F:DNA-binding transcription factor activity"/>
    <property type="evidence" value="ECO:0007669"/>
    <property type="project" value="InterPro"/>
</dbReference>
<proteinExistence type="inferred from homology"/>
<evidence type="ECO:0000256" key="1">
    <source>
        <dbReference type="ARBA" id="ARBA00009437"/>
    </source>
</evidence>